<keyword evidence="3" id="KW-1185">Reference proteome</keyword>
<sequence length="69" mass="7975">MGCRFRDCRHNKGPPIVLYDYQTTRASKHPRRFLSGFKSYLHVDGCAGYNDLSHVTLVGCFAHARRKFD</sequence>
<dbReference type="Pfam" id="PF03050">
    <property type="entry name" value="DDE_Tnp_IS66"/>
    <property type="match status" value="1"/>
</dbReference>
<dbReference type="AlphaFoldDB" id="A0A4R7KDE8"/>
<dbReference type="PANTHER" id="PTHR33678:SF1">
    <property type="entry name" value="BLL1576 PROTEIN"/>
    <property type="match status" value="1"/>
</dbReference>
<protein>
    <submittedName>
        <fullName evidence="2">Transposase IS66 family protein</fullName>
    </submittedName>
</protein>
<evidence type="ECO:0000313" key="2">
    <source>
        <dbReference type="EMBL" id="TDT51995.1"/>
    </source>
</evidence>
<dbReference type="InterPro" id="IPR004291">
    <property type="entry name" value="Transposase_IS66_central"/>
</dbReference>
<gene>
    <name evidence="2" type="ORF">EDD71_11526</name>
</gene>
<dbReference type="PANTHER" id="PTHR33678">
    <property type="entry name" value="BLL1576 PROTEIN"/>
    <property type="match status" value="1"/>
</dbReference>
<evidence type="ECO:0000259" key="1">
    <source>
        <dbReference type="Pfam" id="PF03050"/>
    </source>
</evidence>
<dbReference type="Proteomes" id="UP000295325">
    <property type="component" value="Unassembled WGS sequence"/>
</dbReference>
<reference evidence="2 3" key="1">
    <citation type="submission" date="2019-03" db="EMBL/GenBank/DDBJ databases">
        <title>Genomic Encyclopedia of Type Strains, Phase IV (KMG-IV): sequencing the most valuable type-strain genomes for metagenomic binning, comparative biology and taxonomic classification.</title>
        <authorList>
            <person name="Goeker M."/>
        </authorList>
    </citation>
    <scope>NUCLEOTIDE SEQUENCE [LARGE SCALE GENOMIC DNA]</scope>
    <source>
        <strain evidence="2 3">DSM 24455</strain>
    </source>
</reference>
<organism evidence="2 3">
    <name type="scientific">Fonticella tunisiensis</name>
    <dbReference type="NCBI Taxonomy" id="1096341"/>
    <lineage>
        <taxon>Bacteria</taxon>
        <taxon>Bacillati</taxon>
        <taxon>Bacillota</taxon>
        <taxon>Clostridia</taxon>
        <taxon>Eubacteriales</taxon>
        <taxon>Clostridiaceae</taxon>
        <taxon>Fonticella</taxon>
    </lineage>
</organism>
<dbReference type="InterPro" id="IPR052344">
    <property type="entry name" value="Transposase-related"/>
</dbReference>
<accession>A0A4R7KDE8</accession>
<feature type="domain" description="Transposase IS66 central" evidence="1">
    <location>
        <begin position="12"/>
        <end position="68"/>
    </location>
</feature>
<name>A0A4R7KDE8_9CLOT</name>
<evidence type="ECO:0000313" key="3">
    <source>
        <dbReference type="Proteomes" id="UP000295325"/>
    </source>
</evidence>
<dbReference type="EMBL" id="SOAZ01000015">
    <property type="protein sequence ID" value="TDT51995.1"/>
    <property type="molecule type" value="Genomic_DNA"/>
</dbReference>
<comment type="caution">
    <text evidence="2">The sequence shown here is derived from an EMBL/GenBank/DDBJ whole genome shotgun (WGS) entry which is preliminary data.</text>
</comment>
<proteinExistence type="predicted"/>